<dbReference type="EMBL" id="CAEZSW010000096">
    <property type="protein sequence ID" value="CAB4555688.1"/>
    <property type="molecule type" value="Genomic_DNA"/>
</dbReference>
<name>A0A6J6KHG6_9ZZZZ</name>
<accession>A0A6J6KHG6</accession>
<dbReference type="AlphaFoldDB" id="A0A6J6KHG6"/>
<dbReference type="EMBL" id="CAEZVA010000040">
    <property type="protein sequence ID" value="CAB4615834.1"/>
    <property type="molecule type" value="Genomic_DNA"/>
</dbReference>
<evidence type="ECO:0000313" key="4">
    <source>
        <dbReference type="EMBL" id="CAB4647624.1"/>
    </source>
</evidence>
<evidence type="ECO:0000313" key="3">
    <source>
        <dbReference type="EMBL" id="CAB4615834.1"/>
    </source>
</evidence>
<evidence type="ECO:0000313" key="5">
    <source>
        <dbReference type="EMBL" id="CAB4721445.1"/>
    </source>
</evidence>
<dbReference type="EMBL" id="CAEZWC010000049">
    <property type="protein sequence ID" value="CAB4647624.1"/>
    <property type="molecule type" value="Genomic_DNA"/>
</dbReference>
<evidence type="ECO:0000313" key="2">
    <source>
        <dbReference type="EMBL" id="CAB4566898.1"/>
    </source>
</evidence>
<sequence length="150" mass="16373">MKLKSSRQLVIAISLLLLAACSRQSETTQSGLGLCSSDQKVVVSDHISGQISAIEKLDFKKAYTYAAQSFQDSVSLAQFESVVTRQYQMLITNNGYSFTECLAEEGYFVQSVSVATNSGEIDLTYRLTLIDKRLGVVAVTVKPSSLDLNT</sequence>
<dbReference type="EMBL" id="CAEZYN010000029">
    <property type="protein sequence ID" value="CAB4721445.1"/>
    <property type="molecule type" value="Genomic_DNA"/>
</dbReference>
<evidence type="ECO:0000313" key="6">
    <source>
        <dbReference type="EMBL" id="CAB4965975.1"/>
    </source>
</evidence>
<organism evidence="4">
    <name type="scientific">freshwater metagenome</name>
    <dbReference type="NCBI Taxonomy" id="449393"/>
    <lineage>
        <taxon>unclassified sequences</taxon>
        <taxon>metagenomes</taxon>
        <taxon>ecological metagenomes</taxon>
    </lineage>
</organism>
<protein>
    <submittedName>
        <fullName evidence="4">Unannotated protein</fullName>
    </submittedName>
</protein>
<evidence type="ECO:0000313" key="1">
    <source>
        <dbReference type="EMBL" id="CAB4555688.1"/>
    </source>
</evidence>
<proteinExistence type="predicted"/>
<reference evidence="4" key="1">
    <citation type="submission" date="2020-05" db="EMBL/GenBank/DDBJ databases">
        <authorList>
            <person name="Chiriac C."/>
            <person name="Salcher M."/>
            <person name="Ghai R."/>
            <person name="Kavagutti S V."/>
        </authorList>
    </citation>
    <scope>NUCLEOTIDE SEQUENCE</scope>
</reference>
<dbReference type="EMBL" id="CAFBNV010000064">
    <property type="protein sequence ID" value="CAB4965975.1"/>
    <property type="molecule type" value="Genomic_DNA"/>
</dbReference>
<gene>
    <name evidence="1" type="ORF">UFOPK1508_00720</name>
    <name evidence="2" type="ORF">UFOPK1599_00886</name>
    <name evidence="3" type="ORF">UFOPK1894_00616</name>
    <name evidence="4" type="ORF">UFOPK2179_00548</name>
    <name evidence="5" type="ORF">UFOPK2715_00465</name>
    <name evidence="6" type="ORF">UFOPK3883_00783</name>
</gene>
<dbReference type="PROSITE" id="PS51257">
    <property type="entry name" value="PROKAR_LIPOPROTEIN"/>
    <property type="match status" value="1"/>
</dbReference>
<dbReference type="Pfam" id="PF16156">
    <property type="entry name" value="DUF4864"/>
    <property type="match status" value="1"/>
</dbReference>
<dbReference type="EMBL" id="CAEZTE010000054">
    <property type="protein sequence ID" value="CAB4566898.1"/>
    <property type="molecule type" value="Genomic_DNA"/>
</dbReference>
<dbReference type="InterPro" id="IPR032347">
    <property type="entry name" value="DUF4864"/>
</dbReference>